<dbReference type="AlphaFoldDB" id="A0A075I2C0"/>
<reference evidence="2" key="1">
    <citation type="journal article" date="2014" name="Genome Biol. Evol.">
        <title>Pangenome evidence for extensive interdomain horizontal transfer affecting lineage core and shell genes in uncultured planktonic thaumarchaeota and euryarchaeota.</title>
        <authorList>
            <person name="Deschamps P."/>
            <person name="Zivanovic Y."/>
            <person name="Moreira D."/>
            <person name="Rodriguez-Valera F."/>
            <person name="Lopez-Garcia P."/>
        </authorList>
    </citation>
    <scope>NUCLEOTIDE SEQUENCE</scope>
</reference>
<protein>
    <submittedName>
        <fullName evidence="2">Uncharacterized protein</fullName>
    </submittedName>
</protein>
<accession>A0A075I2C0</accession>
<feature type="region of interest" description="Disordered" evidence="1">
    <location>
        <begin position="1"/>
        <end position="87"/>
    </location>
</feature>
<sequence length="87" mass="9332">MAKVTRTTGRGTKKRATDTKKKSTFSGDSYKEYQAAKKKAAGNRSVTTGRGTGRRKLSSIPDPKPRASSKGKSRVTGRGTAKRKSKG</sequence>
<organism evidence="2">
    <name type="scientific">uncultured marine thaumarchaeote KM3_88_E12</name>
    <dbReference type="NCBI Taxonomy" id="1456336"/>
    <lineage>
        <taxon>Archaea</taxon>
        <taxon>Nitrososphaerota</taxon>
        <taxon>environmental samples</taxon>
    </lineage>
</organism>
<evidence type="ECO:0000313" key="2">
    <source>
        <dbReference type="EMBL" id="AIF20158.1"/>
    </source>
</evidence>
<evidence type="ECO:0000256" key="1">
    <source>
        <dbReference type="SAM" id="MobiDB-lite"/>
    </source>
</evidence>
<dbReference type="EMBL" id="KF901157">
    <property type="protein sequence ID" value="AIF20158.1"/>
    <property type="molecule type" value="Genomic_DNA"/>
</dbReference>
<proteinExistence type="predicted"/>
<feature type="compositionally biased region" description="Basic residues" evidence="1">
    <location>
        <begin position="67"/>
        <end position="87"/>
    </location>
</feature>
<feature type="compositionally biased region" description="Low complexity" evidence="1">
    <location>
        <begin position="1"/>
        <end position="10"/>
    </location>
</feature>
<name>A0A075I2C0_9ARCH</name>